<accession>A0A1F8AHZ4</accession>
<comment type="caution">
    <text evidence="1">The sequence shown here is derived from an EMBL/GenBank/DDBJ whole genome shotgun (WGS) entry which is preliminary data.</text>
</comment>
<proteinExistence type="predicted"/>
<keyword evidence="2" id="KW-1185">Reference proteome</keyword>
<dbReference type="EMBL" id="LYCR01000002">
    <property type="protein sequence ID" value="OGM50955.1"/>
    <property type="molecule type" value="Genomic_DNA"/>
</dbReference>
<gene>
    <name evidence="1" type="ORF">ABOM_000506</name>
</gene>
<dbReference type="OrthoDB" id="4402936at2759"/>
<evidence type="ECO:0000313" key="1">
    <source>
        <dbReference type="EMBL" id="OGM50955.1"/>
    </source>
</evidence>
<dbReference type="AlphaFoldDB" id="A0A1F8AHZ4"/>
<organism evidence="1 2">
    <name type="scientific">Aspergillus bombycis</name>
    <dbReference type="NCBI Taxonomy" id="109264"/>
    <lineage>
        <taxon>Eukaryota</taxon>
        <taxon>Fungi</taxon>
        <taxon>Dikarya</taxon>
        <taxon>Ascomycota</taxon>
        <taxon>Pezizomycotina</taxon>
        <taxon>Eurotiomycetes</taxon>
        <taxon>Eurotiomycetidae</taxon>
        <taxon>Eurotiales</taxon>
        <taxon>Aspergillaceae</taxon>
        <taxon>Aspergillus</taxon>
    </lineage>
</organism>
<sequence length="88" mass="10225">MVKNLTFDIRYDNELAHDYYGDGEKLTNRLQQIYHDKNLQFPNQFDSTSTYPPIHFMSVEASDDANVEDLRSVNVPPGLNVEIIDFED</sequence>
<reference evidence="1 2" key="1">
    <citation type="journal article" date="2016" name="Genome Biol. Evol.">
        <title>Draft genome sequence of an aflatoxigenic Aspergillus species, A. bombycis.</title>
        <authorList>
            <person name="Moore G.G."/>
            <person name="Mack B.M."/>
            <person name="Beltz S.B."/>
            <person name="Gilbert M.K."/>
        </authorList>
    </citation>
    <scope>NUCLEOTIDE SEQUENCE [LARGE SCALE GENOMIC DNA]</scope>
    <source>
        <strain evidence="2">NRRL 26010</strain>
    </source>
</reference>
<protein>
    <submittedName>
        <fullName evidence="1">Uncharacterized protein</fullName>
    </submittedName>
</protein>
<dbReference type="GeneID" id="34443896"/>
<evidence type="ECO:0000313" key="2">
    <source>
        <dbReference type="Proteomes" id="UP000179179"/>
    </source>
</evidence>
<dbReference type="RefSeq" id="XP_022394672.1">
    <property type="nucleotide sequence ID" value="XM_022527636.1"/>
</dbReference>
<name>A0A1F8AHZ4_9EURO</name>
<dbReference type="Proteomes" id="UP000179179">
    <property type="component" value="Unassembled WGS sequence"/>
</dbReference>